<name>A0ABP4GUX1_9ACTN</name>
<dbReference type="EMBL" id="BAAALF010000028">
    <property type="protein sequence ID" value="GAA1231207.1"/>
    <property type="molecule type" value="Genomic_DNA"/>
</dbReference>
<feature type="transmembrane region" description="Helical" evidence="1">
    <location>
        <begin position="122"/>
        <end position="139"/>
    </location>
</feature>
<evidence type="ECO:0000313" key="2">
    <source>
        <dbReference type="EMBL" id="GAA1231207.1"/>
    </source>
</evidence>
<keyword evidence="1" id="KW-1133">Transmembrane helix</keyword>
<feature type="transmembrane region" description="Helical" evidence="1">
    <location>
        <begin position="42"/>
        <end position="61"/>
    </location>
</feature>
<dbReference type="RefSeq" id="WP_344441140.1">
    <property type="nucleotide sequence ID" value="NZ_BAAALF010000028.1"/>
</dbReference>
<dbReference type="Proteomes" id="UP001500037">
    <property type="component" value="Unassembled WGS sequence"/>
</dbReference>
<evidence type="ECO:0000313" key="3">
    <source>
        <dbReference type="Proteomes" id="UP001500037"/>
    </source>
</evidence>
<comment type="caution">
    <text evidence="2">The sequence shown here is derived from an EMBL/GenBank/DDBJ whole genome shotgun (WGS) entry which is preliminary data.</text>
</comment>
<keyword evidence="1" id="KW-0472">Membrane</keyword>
<proteinExistence type="predicted"/>
<gene>
    <name evidence="2" type="ORF">GCM10009665_21950</name>
</gene>
<reference evidence="3" key="1">
    <citation type="journal article" date="2019" name="Int. J. Syst. Evol. Microbiol.">
        <title>The Global Catalogue of Microorganisms (GCM) 10K type strain sequencing project: providing services to taxonomists for standard genome sequencing and annotation.</title>
        <authorList>
            <consortium name="The Broad Institute Genomics Platform"/>
            <consortium name="The Broad Institute Genome Sequencing Center for Infectious Disease"/>
            <person name="Wu L."/>
            <person name="Ma J."/>
        </authorList>
    </citation>
    <scope>NUCLEOTIDE SEQUENCE [LARGE SCALE GENOMIC DNA]</scope>
    <source>
        <strain evidence="3">JCM 13004</strain>
    </source>
</reference>
<evidence type="ECO:0000256" key="1">
    <source>
        <dbReference type="SAM" id="Phobius"/>
    </source>
</evidence>
<keyword evidence="1" id="KW-0812">Transmembrane</keyword>
<feature type="transmembrane region" description="Helical" evidence="1">
    <location>
        <begin position="81"/>
        <end position="102"/>
    </location>
</feature>
<organism evidence="2 3">
    <name type="scientific">Kitasatospora nipponensis</name>
    <dbReference type="NCBI Taxonomy" id="258049"/>
    <lineage>
        <taxon>Bacteria</taxon>
        <taxon>Bacillati</taxon>
        <taxon>Actinomycetota</taxon>
        <taxon>Actinomycetes</taxon>
        <taxon>Kitasatosporales</taxon>
        <taxon>Streptomycetaceae</taxon>
        <taxon>Kitasatospora</taxon>
    </lineage>
</organism>
<feature type="transmembrane region" description="Helical" evidence="1">
    <location>
        <begin position="20"/>
        <end position="36"/>
    </location>
</feature>
<keyword evidence="3" id="KW-1185">Reference proteome</keyword>
<accession>A0ABP4GUX1</accession>
<sequence length="150" mass="15783">MPKKPRTAAAQRFVLWREVLVAYLMPAAMAGAGGLATGRSELLIAALTTIAGTSAVVAALVGARLRRRPDHSWTVRVPRVLLAAGLGVGAAALALGAGWAGARWLPRVPALAGSPWPGRLQLDLPISAAIAATVIAWRWRGTRPPRRPQH</sequence>
<protein>
    <submittedName>
        <fullName evidence="2">Uncharacterized protein</fullName>
    </submittedName>
</protein>